<accession>A0A833RBP8</accession>
<dbReference type="Proteomes" id="UP000623129">
    <property type="component" value="Unassembled WGS sequence"/>
</dbReference>
<comment type="caution">
    <text evidence="1">The sequence shown here is derived from an EMBL/GenBank/DDBJ whole genome shotgun (WGS) entry which is preliminary data.</text>
</comment>
<keyword evidence="2" id="KW-1185">Reference proteome</keyword>
<gene>
    <name evidence="1" type="ORF">FCM35_KLT19309</name>
</gene>
<reference evidence="1" key="1">
    <citation type="submission" date="2020-01" db="EMBL/GenBank/DDBJ databases">
        <title>Genome sequence of Kobresia littledalei, the first chromosome-level genome in the family Cyperaceae.</title>
        <authorList>
            <person name="Qu G."/>
        </authorList>
    </citation>
    <scope>NUCLEOTIDE SEQUENCE</scope>
    <source>
        <strain evidence="1">C.B.Clarke</strain>
        <tissue evidence="1">Leaf</tissue>
    </source>
</reference>
<organism evidence="1 2">
    <name type="scientific">Carex littledalei</name>
    <dbReference type="NCBI Taxonomy" id="544730"/>
    <lineage>
        <taxon>Eukaryota</taxon>
        <taxon>Viridiplantae</taxon>
        <taxon>Streptophyta</taxon>
        <taxon>Embryophyta</taxon>
        <taxon>Tracheophyta</taxon>
        <taxon>Spermatophyta</taxon>
        <taxon>Magnoliopsida</taxon>
        <taxon>Liliopsida</taxon>
        <taxon>Poales</taxon>
        <taxon>Cyperaceae</taxon>
        <taxon>Cyperoideae</taxon>
        <taxon>Cariceae</taxon>
        <taxon>Carex</taxon>
        <taxon>Carex subgen. Euthyceras</taxon>
    </lineage>
</organism>
<evidence type="ECO:0000313" key="2">
    <source>
        <dbReference type="Proteomes" id="UP000623129"/>
    </source>
</evidence>
<protein>
    <submittedName>
        <fullName evidence="1">Uncharacterized protein</fullName>
    </submittedName>
</protein>
<name>A0A833RBP8_9POAL</name>
<proteinExistence type="predicted"/>
<evidence type="ECO:0000313" key="1">
    <source>
        <dbReference type="EMBL" id="KAF3336723.1"/>
    </source>
</evidence>
<dbReference type="EMBL" id="SWLB01000007">
    <property type="protein sequence ID" value="KAF3336723.1"/>
    <property type="molecule type" value="Genomic_DNA"/>
</dbReference>
<dbReference type="AlphaFoldDB" id="A0A833RBP8"/>
<sequence length="79" mass="9145">MQCFQKSLHAKLRLLYPDVIIIYANYYEASMNIFRSPKKLGCVPMYLTLFQSRKKEDYDSETECFNAFRGACKASASIS</sequence>